<protein>
    <submittedName>
        <fullName evidence="1">Uncharacterized protein</fullName>
    </submittedName>
</protein>
<keyword evidence="2" id="KW-1185">Reference proteome</keyword>
<evidence type="ECO:0000313" key="2">
    <source>
        <dbReference type="Proteomes" id="UP001470230"/>
    </source>
</evidence>
<gene>
    <name evidence="1" type="ORF">M9Y10_014447</name>
</gene>
<proteinExistence type="predicted"/>
<reference evidence="1 2" key="1">
    <citation type="submission" date="2024-04" db="EMBL/GenBank/DDBJ databases">
        <title>Tritrichomonas musculus Genome.</title>
        <authorList>
            <person name="Alves-Ferreira E."/>
            <person name="Grigg M."/>
            <person name="Lorenzi H."/>
            <person name="Galac M."/>
        </authorList>
    </citation>
    <scope>NUCLEOTIDE SEQUENCE [LARGE SCALE GENOMIC DNA]</scope>
    <source>
        <strain evidence="1 2">EAF2021</strain>
    </source>
</reference>
<accession>A0ABR2KZM5</accession>
<dbReference type="EMBL" id="JAPFFF010000002">
    <property type="protein sequence ID" value="KAK8896539.1"/>
    <property type="molecule type" value="Genomic_DNA"/>
</dbReference>
<evidence type="ECO:0000313" key="1">
    <source>
        <dbReference type="EMBL" id="KAK8896539.1"/>
    </source>
</evidence>
<comment type="caution">
    <text evidence="1">The sequence shown here is derived from an EMBL/GenBank/DDBJ whole genome shotgun (WGS) entry which is preliminary data.</text>
</comment>
<name>A0ABR2KZM5_9EUKA</name>
<dbReference type="Proteomes" id="UP001470230">
    <property type="component" value="Unassembled WGS sequence"/>
</dbReference>
<organism evidence="1 2">
    <name type="scientific">Tritrichomonas musculus</name>
    <dbReference type="NCBI Taxonomy" id="1915356"/>
    <lineage>
        <taxon>Eukaryota</taxon>
        <taxon>Metamonada</taxon>
        <taxon>Parabasalia</taxon>
        <taxon>Tritrichomonadida</taxon>
        <taxon>Tritrichomonadidae</taxon>
        <taxon>Tritrichomonas</taxon>
    </lineage>
</organism>
<sequence>MLMFRTPFYVDQTDVKSAFCLRFECQNDDLKIVPMRRYFKDDKQMDSMIDTLHANRWETPEILLGKSNGIIASDDSNTD</sequence>